<name>A0A1H5D6X7_9MICO</name>
<dbReference type="GO" id="GO:0005524">
    <property type="term" value="F:ATP binding"/>
    <property type="evidence" value="ECO:0007669"/>
    <property type="project" value="UniProtKB-UniRule"/>
</dbReference>
<evidence type="ECO:0000256" key="11">
    <source>
        <dbReference type="RuleBase" id="RU365094"/>
    </source>
</evidence>
<dbReference type="PROSITE" id="PS50893">
    <property type="entry name" value="ABC_TRANSPORTER_2"/>
    <property type="match status" value="1"/>
</dbReference>
<dbReference type="SMART" id="SM00382">
    <property type="entry name" value="AAA"/>
    <property type="match status" value="1"/>
</dbReference>
<keyword evidence="8 11" id="KW-0131">Cell cycle</keyword>
<sequence>MIRFKKVSKVYARGARPALDQISLEVGRGEFVFLVGASGSGKSTFLRLVLREERPTSGSVHVAGRDLAQISQWKVPQLRRQIGCVFQDFRLLHNKNVFENVAIALQVIGKPRHHVMSTVPETLEMVGLAGKEKRLPHELSGGEQQRVAIARAFVNRPAIILADEPTGNLDPTTSVGIMRLLDRINRTGTTVVMATHDDEIVDQMRKRVVELVDGQMVRDQDRGVYGAAR</sequence>
<dbReference type="InterPro" id="IPR005286">
    <property type="entry name" value="Cell_div_FtsE"/>
</dbReference>
<dbReference type="InterPro" id="IPR003439">
    <property type="entry name" value="ABC_transporter-like_ATP-bd"/>
</dbReference>
<evidence type="ECO:0000256" key="1">
    <source>
        <dbReference type="ARBA" id="ARBA00005417"/>
    </source>
</evidence>
<dbReference type="RefSeq" id="WP_089771609.1">
    <property type="nucleotide sequence ID" value="NZ_FNTX01000001.1"/>
</dbReference>
<dbReference type="NCBIfam" id="TIGR02673">
    <property type="entry name" value="FtsE"/>
    <property type="match status" value="1"/>
</dbReference>
<dbReference type="EMBL" id="FNTX01000001">
    <property type="protein sequence ID" value="SED74582.1"/>
    <property type="molecule type" value="Genomic_DNA"/>
</dbReference>
<proteinExistence type="inferred from homology"/>
<comment type="subcellular location">
    <subcellularLocation>
        <location evidence="11">Cell membrane</location>
        <topology evidence="11">Peripheral membrane protein</topology>
        <orientation evidence="11">Cytoplasmic side</orientation>
    </subcellularLocation>
</comment>
<organism evidence="13 14">
    <name type="scientific">Ruania alba</name>
    <dbReference type="NCBI Taxonomy" id="648782"/>
    <lineage>
        <taxon>Bacteria</taxon>
        <taxon>Bacillati</taxon>
        <taxon>Actinomycetota</taxon>
        <taxon>Actinomycetes</taxon>
        <taxon>Micrococcales</taxon>
        <taxon>Ruaniaceae</taxon>
        <taxon>Ruania</taxon>
    </lineage>
</organism>
<dbReference type="InterPro" id="IPR017871">
    <property type="entry name" value="ABC_transporter-like_CS"/>
</dbReference>
<protein>
    <recommendedName>
        <fullName evidence="2 11">Cell division ATP-binding protein FtsE</fullName>
    </recommendedName>
</protein>
<evidence type="ECO:0000256" key="6">
    <source>
        <dbReference type="ARBA" id="ARBA00022840"/>
    </source>
</evidence>
<dbReference type="InterPro" id="IPR027417">
    <property type="entry name" value="P-loop_NTPase"/>
</dbReference>
<dbReference type="InterPro" id="IPR015854">
    <property type="entry name" value="ABC_transpr_LolD-like"/>
</dbReference>
<dbReference type="GO" id="GO:0005886">
    <property type="term" value="C:plasma membrane"/>
    <property type="evidence" value="ECO:0007669"/>
    <property type="project" value="UniProtKB-SubCell"/>
</dbReference>
<evidence type="ECO:0000256" key="9">
    <source>
        <dbReference type="ARBA" id="ARBA00054718"/>
    </source>
</evidence>
<dbReference type="AlphaFoldDB" id="A0A1H5D6X7"/>
<dbReference type="PANTHER" id="PTHR24220">
    <property type="entry name" value="IMPORT ATP-BINDING PROTEIN"/>
    <property type="match status" value="1"/>
</dbReference>
<evidence type="ECO:0000313" key="13">
    <source>
        <dbReference type="EMBL" id="SED74582.1"/>
    </source>
</evidence>
<keyword evidence="7 11" id="KW-0472">Membrane</keyword>
<evidence type="ECO:0000256" key="4">
    <source>
        <dbReference type="ARBA" id="ARBA00022618"/>
    </source>
</evidence>
<evidence type="ECO:0000313" key="14">
    <source>
        <dbReference type="Proteomes" id="UP000199220"/>
    </source>
</evidence>
<dbReference type="PROSITE" id="PS00211">
    <property type="entry name" value="ABC_TRANSPORTER_1"/>
    <property type="match status" value="1"/>
</dbReference>
<dbReference type="FunFam" id="3.40.50.300:FF:000056">
    <property type="entry name" value="Cell division ATP-binding protein FtsE"/>
    <property type="match status" value="1"/>
</dbReference>
<dbReference type="InterPro" id="IPR003593">
    <property type="entry name" value="AAA+_ATPase"/>
</dbReference>
<keyword evidence="5 11" id="KW-0547">Nucleotide-binding</keyword>
<keyword evidence="14" id="KW-1185">Reference proteome</keyword>
<dbReference type="PANTHER" id="PTHR24220:SF470">
    <property type="entry name" value="CELL DIVISION ATP-BINDING PROTEIN FTSE"/>
    <property type="match status" value="1"/>
</dbReference>
<dbReference type="GO" id="GO:0022857">
    <property type="term" value="F:transmembrane transporter activity"/>
    <property type="evidence" value="ECO:0007669"/>
    <property type="project" value="TreeGrafter"/>
</dbReference>
<dbReference type="STRING" id="648782.SAMN04488554_0585"/>
<accession>A0A1H5D6X7</accession>
<dbReference type="Gene3D" id="3.40.50.300">
    <property type="entry name" value="P-loop containing nucleotide triphosphate hydrolases"/>
    <property type="match status" value="1"/>
</dbReference>
<evidence type="ECO:0000259" key="12">
    <source>
        <dbReference type="PROSITE" id="PS50893"/>
    </source>
</evidence>
<keyword evidence="6 11" id="KW-0067">ATP-binding</keyword>
<evidence type="ECO:0000256" key="7">
    <source>
        <dbReference type="ARBA" id="ARBA00023136"/>
    </source>
</evidence>
<dbReference type="GO" id="GO:0051301">
    <property type="term" value="P:cell division"/>
    <property type="evidence" value="ECO:0007669"/>
    <property type="project" value="UniProtKB-UniRule"/>
</dbReference>
<dbReference type="Proteomes" id="UP000199220">
    <property type="component" value="Unassembled WGS sequence"/>
</dbReference>
<evidence type="ECO:0000256" key="5">
    <source>
        <dbReference type="ARBA" id="ARBA00022741"/>
    </source>
</evidence>
<keyword evidence="3 11" id="KW-1003">Cell membrane</keyword>
<evidence type="ECO:0000256" key="3">
    <source>
        <dbReference type="ARBA" id="ARBA00022475"/>
    </source>
</evidence>
<dbReference type="OrthoDB" id="9802264at2"/>
<comment type="similarity">
    <text evidence="1 11">Belongs to the ABC transporter superfamily.</text>
</comment>
<gene>
    <name evidence="11" type="primary">ftsE</name>
    <name evidence="13" type="ORF">SAMN04488554_0585</name>
</gene>
<reference evidence="14" key="1">
    <citation type="submission" date="2016-10" db="EMBL/GenBank/DDBJ databases">
        <authorList>
            <person name="Varghese N."/>
            <person name="Submissions S."/>
        </authorList>
    </citation>
    <scope>NUCLEOTIDE SEQUENCE [LARGE SCALE GENOMIC DNA]</scope>
    <source>
        <strain evidence="14">DSM 21368</strain>
    </source>
</reference>
<dbReference type="Pfam" id="PF00005">
    <property type="entry name" value="ABC_tran"/>
    <property type="match status" value="1"/>
</dbReference>
<comment type="subunit">
    <text evidence="10 11">Homodimer. Forms a membrane-associated complex with FtsX.</text>
</comment>
<comment type="function">
    <text evidence="9">Part of the ABC transporter FtsEX involved in cellular division. Has ATPase activity.</text>
</comment>
<keyword evidence="4 11" id="KW-0132">Cell division</keyword>
<dbReference type="GO" id="GO:0016887">
    <property type="term" value="F:ATP hydrolysis activity"/>
    <property type="evidence" value="ECO:0007669"/>
    <property type="project" value="InterPro"/>
</dbReference>
<evidence type="ECO:0000256" key="10">
    <source>
        <dbReference type="ARBA" id="ARBA00063837"/>
    </source>
</evidence>
<evidence type="ECO:0000256" key="8">
    <source>
        <dbReference type="ARBA" id="ARBA00023306"/>
    </source>
</evidence>
<dbReference type="SUPFAM" id="SSF52540">
    <property type="entry name" value="P-loop containing nucleoside triphosphate hydrolases"/>
    <property type="match status" value="1"/>
</dbReference>
<feature type="domain" description="ABC transporter" evidence="12">
    <location>
        <begin position="2"/>
        <end position="227"/>
    </location>
</feature>
<evidence type="ECO:0000256" key="2">
    <source>
        <dbReference type="ARBA" id="ARBA00020019"/>
    </source>
</evidence>